<dbReference type="InterPro" id="IPR009061">
    <property type="entry name" value="DNA-bd_dom_put_sf"/>
</dbReference>
<evidence type="ECO:0000313" key="7">
    <source>
        <dbReference type="Proteomes" id="UP000824260"/>
    </source>
</evidence>
<dbReference type="PANTHER" id="PTHR30204">
    <property type="entry name" value="REDOX-CYCLING DRUG-SENSING TRANSCRIPTIONAL ACTIVATOR SOXR"/>
    <property type="match status" value="1"/>
</dbReference>
<dbReference type="InterPro" id="IPR047057">
    <property type="entry name" value="MerR_fam"/>
</dbReference>
<dbReference type="InterPro" id="IPR000551">
    <property type="entry name" value="MerR-type_HTH_dom"/>
</dbReference>
<name>A0A9D1CXW0_9FIRM</name>
<keyword evidence="3" id="KW-0238">DNA-binding</keyword>
<evidence type="ECO:0000256" key="1">
    <source>
        <dbReference type="ARBA" id="ARBA00022491"/>
    </source>
</evidence>
<dbReference type="Pfam" id="PF13411">
    <property type="entry name" value="MerR_1"/>
    <property type="match status" value="1"/>
</dbReference>
<dbReference type="EMBL" id="DVFZ01000072">
    <property type="protein sequence ID" value="HIQ82910.1"/>
    <property type="molecule type" value="Genomic_DNA"/>
</dbReference>
<reference evidence="6" key="2">
    <citation type="journal article" date="2021" name="PeerJ">
        <title>Extensive microbial diversity within the chicken gut microbiome revealed by metagenomics and culture.</title>
        <authorList>
            <person name="Gilroy R."/>
            <person name="Ravi A."/>
            <person name="Getino M."/>
            <person name="Pursley I."/>
            <person name="Horton D.L."/>
            <person name="Alikhan N.F."/>
            <person name="Baker D."/>
            <person name="Gharbi K."/>
            <person name="Hall N."/>
            <person name="Watson M."/>
            <person name="Adriaenssens E.M."/>
            <person name="Foster-Nyarko E."/>
            <person name="Jarju S."/>
            <person name="Secka A."/>
            <person name="Antonio M."/>
            <person name="Oren A."/>
            <person name="Chaudhuri R.R."/>
            <person name="La Ragione R."/>
            <person name="Hildebrand F."/>
            <person name="Pallen M.J."/>
        </authorList>
    </citation>
    <scope>NUCLEOTIDE SEQUENCE</scope>
    <source>
        <strain evidence="6">ChiSjej6B24-2974</strain>
    </source>
</reference>
<gene>
    <name evidence="6" type="ORF">IAA52_07375</name>
</gene>
<keyword evidence="1" id="KW-0678">Repressor</keyword>
<dbReference type="GO" id="GO:0003700">
    <property type="term" value="F:DNA-binding transcription factor activity"/>
    <property type="evidence" value="ECO:0007669"/>
    <property type="project" value="InterPro"/>
</dbReference>
<evidence type="ECO:0000256" key="3">
    <source>
        <dbReference type="ARBA" id="ARBA00023125"/>
    </source>
</evidence>
<organism evidence="6 7">
    <name type="scientific">Candidatus Pullichristensenella stercorigallinarum</name>
    <dbReference type="NCBI Taxonomy" id="2840909"/>
    <lineage>
        <taxon>Bacteria</taxon>
        <taxon>Bacillati</taxon>
        <taxon>Bacillota</taxon>
        <taxon>Clostridia</taxon>
        <taxon>Candidatus Pullichristensenella</taxon>
    </lineage>
</organism>
<comment type="caution">
    <text evidence="6">The sequence shown here is derived from an EMBL/GenBank/DDBJ whole genome shotgun (WGS) entry which is preliminary data.</text>
</comment>
<dbReference type="Proteomes" id="UP000824260">
    <property type="component" value="Unassembled WGS sequence"/>
</dbReference>
<accession>A0A9D1CXW0</accession>
<keyword evidence="4" id="KW-0804">Transcription</keyword>
<evidence type="ECO:0000256" key="4">
    <source>
        <dbReference type="ARBA" id="ARBA00023163"/>
    </source>
</evidence>
<sequence>MEQAKLLSIGTLSKLTGVHIKSLRYYGEIGVLPPAWVDPETGYRYYSLAQIHVVEAIQFCVALDIPLKQFSQFMGAGENRIHYARLLARGAELADAKIRDIRERLDFLRRIEKVFARGEALWASGGRGDFDVPEKVCLTAPYAGGQDSVDFYRGVGRLFQRMEHEGLRPGYDVGLLRVRRGGEEQSLIFADVDAAARGEGVDGLIVLPAARYRFLHTRKSDIGKASEAFPELFARDYDRVVLETQAYVEVSDPSAPLYELCCSLPPEGAGE</sequence>
<dbReference type="SUPFAM" id="SSF46955">
    <property type="entry name" value="Putative DNA-binding domain"/>
    <property type="match status" value="1"/>
</dbReference>
<dbReference type="Gene3D" id="1.10.1660.10">
    <property type="match status" value="1"/>
</dbReference>
<reference evidence="6" key="1">
    <citation type="submission" date="2020-10" db="EMBL/GenBank/DDBJ databases">
        <authorList>
            <person name="Gilroy R."/>
        </authorList>
    </citation>
    <scope>NUCLEOTIDE SEQUENCE</scope>
    <source>
        <strain evidence="6">ChiSjej6B24-2974</strain>
    </source>
</reference>
<dbReference type="PROSITE" id="PS50937">
    <property type="entry name" value="HTH_MERR_2"/>
    <property type="match status" value="1"/>
</dbReference>
<dbReference type="SMART" id="SM00422">
    <property type="entry name" value="HTH_MERR"/>
    <property type="match status" value="1"/>
</dbReference>
<feature type="domain" description="HTH merR-type" evidence="5">
    <location>
        <begin position="6"/>
        <end position="76"/>
    </location>
</feature>
<evidence type="ECO:0000313" key="6">
    <source>
        <dbReference type="EMBL" id="HIQ82910.1"/>
    </source>
</evidence>
<keyword evidence="2" id="KW-0805">Transcription regulation</keyword>
<evidence type="ECO:0000259" key="5">
    <source>
        <dbReference type="PROSITE" id="PS50937"/>
    </source>
</evidence>
<evidence type="ECO:0000256" key="2">
    <source>
        <dbReference type="ARBA" id="ARBA00023015"/>
    </source>
</evidence>
<dbReference type="GO" id="GO:0003677">
    <property type="term" value="F:DNA binding"/>
    <property type="evidence" value="ECO:0007669"/>
    <property type="project" value="UniProtKB-KW"/>
</dbReference>
<proteinExistence type="predicted"/>
<dbReference type="AlphaFoldDB" id="A0A9D1CXW0"/>
<dbReference type="PANTHER" id="PTHR30204:SF69">
    <property type="entry name" value="MERR-FAMILY TRANSCRIPTIONAL REGULATOR"/>
    <property type="match status" value="1"/>
</dbReference>
<protein>
    <submittedName>
        <fullName evidence="6">MerR family transcriptional regulator</fullName>
    </submittedName>
</protein>